<dbReference type="STRING" id="418784.A0A2P7YZM1"/>
<sequence length="256" mass="29999">MSVEKDQDGFTINFEEFESGTLIMRFKKLPDGSFKYKVRKTRRILGGEIVPLNENTGVHEGTINPKRIDPHYYPIHPPFQMKNYEVRTIDNLRWDLGAIPRVKQKWSLSKRSEVPKYVGKQNIYFHRNFQTKSRRMQDERFPPVTALFRPCESKIRKRAIQSINRLSKMDEESGISPQLAQVDPFAEQKAYFKCGDGLYGEQFPKDDDPDHHFKLGWLTVFEDQELFGLSGMFDLVVGTTTALAYDQEIQKRWKKL</sequence>
<dbReference type="AlphaFoldDB" id="A0A2P7YZM1"/>
<reference evidence="1 2" key="1">
    <citation type="submission" date="2018-03" db="EMBL/GenBank/DDBJ databases">
        <title>Candida pseudohaemulonii genome assembly and annotation.</title>
        <authorList>
            <person name="Munoz J.F."/>
            <person name="Gade L.G."/>
            <person name="Chow N.A."/>
            <person name="Litvintseva A.P."/>
            <person name="Loparev V.N."/>
            <person name="Cuomo C.A."/>
        </authorList>
    </citation>
    <scope>NUCLEOTIDE SEQUENCE [LARGE SCALE GENOMIC DNA]</scope>
    <source>
        <strain evidence="1 2">B12108</strain>
    </source>
</reference>
<keyword evidence="2" id="KW-1185">Reference proteome</keyword>
<dbReference type="GeneID" id="36564485"/>
<name>A0A2P7YZM1_9ASCO</name>
<comment type="caution">
    <text evidence="1">The sequence shown here is derived from an EMBL/GenBank/DDBJ whole genome shotgun (WGS) entry which is preliminary data.</text>
</comment>
<dbReference type="EMBL" id="PYFQ01000001">
    <property type="protein sequence ID" value="PSK41412.1"/>
    <property type="molecule type" value="Genomic_DNA"/>
</dbReference>
<dbReference type="VEuPathDB" id="FungiDB:C7M61_001094"/>
<dbReference type="RefSeq" id="XP_024716111.1">
    <property type="nucleotide sequence ID" value="XM_024856512.1"/>
</dbReference>
<organism evidence="1 2">
    <name type="scientific">Candidozyma pseudohaemuli</name>
    <dbReference type="NCBI Taxonomy" id="418784"/>
    <lineage>
        <taxon>Eukaryota</taxon>
        <taxon>Fungi</taxon>
        <taxon>Dikarya</taxon>
        <taxon>Ascomycota</taxon>
        <taxon>Saccharomycotina</taxon>
        <taxon>Pichiomycetes</taxon>
        <taxon>Metschnikowiaceae</taxon>
        <taxon>Candidozyma</taxon>
    </lineage>
</organism>
<evidence type="ECO:0000313" key="2">
    <source>
        <dbReference type="Proteomes" id="UP000241107"/>
    </source>
</evidence>
<dbReference type="OrthoDB" id="4087488at2759"/>
<evidence type="ECO:0000313" key="1">
    <source>
        <dbReference type="EMBL" id="PSK41412.1"/>
    </source>
</evidence>
<accession>A0A2P7YZM1</accession>
<protein>
    <submittedName>
        <fullName evidence="1">Uncharacterized protein</fullName>
    </submittedName>
</protein>
<dbReference type="Proteomes" id="UP000241107">
    <property type="component" value="Unassembled WGS sequence"/>
</dbReference>
<proteinExistence type="predicted"/>
<gene>
    <name evidence="1" type="ORF">C7M61_001094</name>
</gene>